<protein>
    <submittedName>
        <fullName evidence="1">Uncharacterized protein</fullName>
    </submittedName>
</protein>
<reference evidence="1" key="1">
    <citation type="submission" date="2023-10" db="EMBL/GenBank/DDBJ databases">
        <title>Fecal carriage and genetic characteristics of carbapenem-resistant Enterobacterales among healthy adults from four provinces of China.</title>
        <authorList>
            <person name="Li Y."/>
            <person name="Zhang R."/>
        </authorList>
    </citation>
    <scope>NUCLEOTIDE SEQUENCE</scope>
    <source>
        <strain evidence="1">HN-136</strain>
    </source>
</reference>
<sequence>MAIFHFELPALDIQLTFDLLTSLSEQTEISIQDNIDKFKNDGLETFEIEIDAEEGIYQSIDTYLGLADHIIDLDDVFTSYFPSIQRRSVFLTIFGTFEHELTKFCTSYSKRNNLSISLSDLKGNGLEQSNLYMRKILNLNNSQSYPTIKKIIKLRNSCIHNDCRFVTPDNQDIKEICSLMDEYPDYFVRNGKQVLFLKNSLTFIISVFQHYASEIEDAVKQNVP</sequence>
<accession>A0AAP5XTH3</accession>
<dbReference type="AlphaFoldDB" id="A0AAP5XTH3"/>
<name>A0AAP5XTH3_CITFR</name>
<evidence type="ECO:0000313" key="1">
    <source>
        <dbReference type="EMBL" id="MDW2758555.1"/>
    </source>
</evidence>
<dbReference type="Proteomes" id="UP001278087">
    <property type="component" value="Unassembled WGS sequence"/>
</dbReference>
<organism evidence="1 2">
    <name type="scientific">Citrobacter freundii</name>
    <dbReference type="NCBI Taxonomy" id="546"/>
    <lineage>
        <taxon>Bacteria</taxon>
        <taxon>Pseudomonadati</taxon>
        <taxon>Pseudomonadota</taxon>
        <taxon>Gammaproteobacteria</taxon>
        <taxon>Enterobacterales</taxon>
        <taxon>Enterobacteriaceae</taxon>
        <taxon>Citrobacter</taxon>
        <taxon>Citrobacter freundii complex</taxon>
    </lineage>
</organism>
<proteinExistence type="predicted"/>
<comment type="caution">
    <text evidence="1">The sequence shown here is derived from an EMBL/GenBank/DDBJ whole genome shotgun (WGS) entry which is preliminary data.</text>
</comment>
<dbReference type="EMBL" id="JAWPBU010000007">
    <property type="protein sequence ID" value="MDW2758555.1"/>
    <property type="molecule type" value="Genomic_DNA"/>
</dbReference>
<dbReference type="RefSeq" id="WP_227502944.1">
    <property type="nucleotide sequence ID" value="NZ_CP119048.1"/>
</dbReference>
<gene>
    <name evidence="1" type="ORF">RYZ67_08700</name>
</gene>
<evidence type="ECO:0000313" key="2">
    <source>
        <dbReference type="Proteomes" id="UP001278087"/>
    </source>
</evidence>